<keyword evidence="1" id="KW-0812">Transmembrane</keyword>
<evidence type="ECO:0008006" key="4">
    <source>
        <dbReference type="Google" id="ProtNLM"/>
    </source>
</evidence>
<evidence type="ECO:0000313" key="3">
    <source>
        <dbReference type="Proteomes" id="UP000238479"/>
    </source>
</evidence>
<name>A0A2P6R8F9_ROSCH</name>
<feature type="transmembrane region" description="Helical" evidence="1">
    <location>
        <begin position="189"/>
        <end position="211"/>
    </location>
</feature>
<keyword evidence="3" id="KW-1185">Reference proteome</keyword>
<feature type="transmembrane region" description="Helical" evidence="1">
    <location>
        <begin position="118"/>
        <end position="143"/>
    </location>
</feature>
<dbReference type="EMBL" id="PDCK01000041">
    <property type="protein sequence ID" value="PRQ42689.1"/>
    <property type="molecule type" value="Genomic_DNA"/>
</dbReference>
<dbReference type="Gramene" id="PRQ42689">
    <property type="protein sequence ID" value="PRQ42689"/>
    <property type="gene ID" value="RchiOBHm_Chr3g0460371"/>
</dbReference>
<keyword evidence="1" id="KW-1133">Transmembrane helix</keyword>
<reference evidence="2 3" key="1">
    <citation type="journal article" date="2018" name="Nat. Genet.">
        <title>The Rosa genome provides new insights in the design of modern roses.</title>
        <authorList>
            <person name="Bendahmane M."/>
        </authorList>
    </citation>
    <scope>NUCLEOTIDE SEQUENCE [LARGE SCALE GENOMIC DNA]</scope>
    <source>
        <strain evidence="3">cv. Old Blush</strain>
    </source>
</reference>
<sequence length="228" mass="24725">MAVIVYIDSILVPISLFLTVGYHAYLWHSLKNKPSHTTIGINILKRRAWFLDIKGGDEDKMGMLAVQSLRNTLMGATLTAVITILVVVSLAALINNAYSATHIFSSVIFGSQSPRIFALKYGSAALALSISFLCSSMAIAFLIDANFLINASGDHEFSSSSAEHTQSIFEKGFVLALISNRMLCITFPVLLWMLGPIPACLSSMALVWGLYGLDFVGKLAKSNKQSIS</sequence>
<feature type="transmembrane region" description="Helical" evidence="1">
    <location>
        <begin position="6"/>
        <end position="27"/>
    </location>
</feature>
<dbReference type="PANTHER" id="PTHR31881">
    <property type="match status" value="1"/>
</dbReference>
<dbReference type="InterPro" id="IPR006747">
    <property type="entry name" value="DUF599"/>
</dbReference>
<comment type="caution">
    <text evidence="2">The sequence shown here is derived from an EMBL/GenBank/DDBJ whole genome shotgun (WGS) entry which is preliminary data.</text>
</comment>
<evidence type="ECO:0000256" key="1">
    <source>
        <dbReference type="SAM" id="Phobius"/>
    </source>
</evidence>
<feature type="transmembrane region" description="Helical" evidence="1">
    <location>
        <begin position="73"/>
        <end position="98"/>
    </location>
</feature>
<dbReference type="Proteomes" id="UP000238479">
    <property type="component" value="Chromosome 3"/>
</dbReference>
<gene>
    <name evidence="2" type="ORF">RchiOBHm_Chr3g0460371</name>
</gene>
<evidence type="ECO:0000313" key="2">
    <source>
        <dbReference type="EMBL" id="PRQ42689.1"/>
    </source>
</evidence>
<dbReference type="PANTHER" id="PTHR31881:SF21">
    <property type="entry name" value="CASP-LIKE PROTEIN"/>
    <property type="match status" value="1"/>
</dbReference>
<keyword evidence="1" id="KW-0472">Membrane</keyword>
<dbReference type="Pfam" id="PF04654">
    <property type="entry name" value="DUF599"/>
    <property type="match status" value="1"/>
</dbReference>
<dbReference type="AlphaFoldDB" id="A0A2P6R8F9"/>
<accession>A0A2P6R8F9</accession>
<dbReference type="OrthoDB" id="761598at2759"/>
<proteinExistence type="predicted"/>
<organism evidence="2 3">
    <name type="scientific">Rosa chinensis</name>
    <name type="common">China rose</name>
    <dbReference type="NCBI Taxonomy" id="74649"/>
    <lineage>
        <taxon>Eukaryota</taxon>
        <taxon>Viridiplantae</taxon>
        <taxon>Streptophyta</taxon>
        <taxon>Embryophyta</taxon>
        <taxon>Tracheophyta</taxon>
        <taxon>Spermatophyta</taxon>
        <taxon>Magnoliopsida</taxon>
        <taxon>eudicotyledons</taxon>
        <taxon>Gunneridae</taxon>
        <taxon>Pentapetalae</taxon>
        <taxon>rosids</taxon>
        <taxon>fabids</taxon>
        <taxon>Rosales</taxon>
        <taxon>Rosaceae</taxon>
        <taxon>Rosoideae</taxon>
        <taxon>Rosoideae incertae sedis</taxon>
        <taxon>Rosa</taxon>
    </lineage>
</organism>
<dbReference type="OMA" id="YLWHNFK"/>
<protein>
    <recommendedName>
        <fullName evidence="4">DUF599 domain-containing protein</fullName>
    </recommendedName>
</protein>